<evidence type="ECO:0000256" key="2">
    <source>
        <dbReference type="PROSITE-ProRule" id="PRU00035"/>
    </source>
</evidence>
<protein>
    <submittedName>
        <fullName evidence="5">Si:dkey-226m8.10</fullName>
    </submittedName>
</protein>
<dbReference type="InterPro" id="IPR001487">
    <property type="entry name" value="Bromodomain"/>
</dbReference>
<dbReference type="Pfam" id="PF00439">
    <property type="entry name" value="Bromodomain"/>
    <property type="match status" value="1"/>
</dbReference>
<dbReference type="Gene3D" id="1.20.920.10">
    <property type="entry name" value="Bromodomain-like"/>
    <property type="match status" value="1"/>
</dbReference>
<name>A0A671QZI5_9TELE</name>
<evidence type="ECO:0000313" key="5">
    <source>
        <dbReference type="Ensembl" id="ENSSANP00000076307.1"/>
    </source>
</evidence>
<dbReference type="Ensembl" id="ENSSANT00000081099.1">
    <property type="protein sequence ID" value="ENSSANP00000076307.1"/>
    <property type="gene ID" value="ENSSANG00000037983.1"/>
</dbReference>
<organism evidence="5 6">
    <name type="scientific">Sinocyclocheilus anshuiensis</name>
    <dbReference type="NCBI Taxonomy" id="1608454"/>
    <lineage>
        <taxon>Eukaryota</taxon>
        <taxon>Metazoa</taxon>
        <taxon>Chordata</taxon>
        <taxon>Craniata</taxon>
        <taxon>Vertebrata</taxon>
        <taxon>Euteleostomi</taxon>
        <taxon>Actinopterygii</taxon>
        <taxon>Neopterygii</taxon>
        <taxon>Teleostei</taxon>
        <taxon>Ostariophysi</taxon>
        <taxon>Cypriniformes</taxon>
        <taxon>Cyprinidae</taxon>
        <taxon>Cyprininae</taxon>
        <taxon>Sinocyclocheilus</taxon>
    </lineage>
</organism>
<sequence length="126" mass="14303">MQERVRNHKYRCIADLEKDIMQMCHNAQTFNLEGSQIFEDSIVLKSVFESARQRIVELSEEDNDAVGSSEVDGGRLLNLEQTTNPKLDEKKEKNKTSPSNSSPKEVTNSDVDIGKEFENNTRGLLN</sequence>
<reference evidence="5" key="2">
    <citation type="submission" date="2025-09" db="UniProtKB">
        <authorList>
            <consortium name="Ensembl"/>
        </authorList>
    </citation>
    <scope>IDENTIFICATION</scope>
</reference>
<proteinExistence type="predicted"/>
<feature type="domain" description="Bromo" evidence="4">
    <location>
        <begin position="1"/>
        <end position="38"/>
    </location>
</feature>
<accession>A0A671QZI5</accession>
<dbReference type="SUPFAM" id="SSF47370">
    <property type="entry name" value="Bromodomain"/>
    <property type="match status" value="1"/>
</dbReference>
<keyword evidence="6" id="KW-1185">Reference proteome</keyword>
<evidence type="ECO:0000256" key="1">
    <source>
        <dbReference type="ARBA" id="ARBA00023117"/>
    </source>
</evidence>
<dbReference type="PROSITE" id="PS50014">
    <property type="entry name" value="BROMODOMAIN_2"/>
    <property type="match status" value="1"/>
</dbReference>
<keyword evidence="1 2" id="KW-0103">Bromodomain</keyword>
<dbReference type="Proteomes" id="UP000472260">
    <property type="component" value="Unassembled WGS sequence"/>
</dbReference>
<feature type="compositionally biased region" description="Low complexity" evidence="3">
    <location>
        <begin position="96"/>
        <end position="105"/>
    </location>
</feature>
<evidence type="ECO:0000256" key="3">
    <source>
        <dbReference type="SAM" id="MobiDB-lite"/>
    </source>
</evidence>
<evidence type="ECO:0000259" key="4">
    <source>
        <dbReference type="PROSITE" id="PS50014"/>
    </source>
</evidence>
<feature type="region of interest" description="Disordered" evidence="3">
    <location>
        <begin position="59"/>
        <end position="126"/>
    </location>
</feature>
<feature type="compositionally biased region" description="Basic and acidic residues" evidence="3">
    <location>
        <begin position="86"/>
        <end position="95"/>
    </location>
</feature>
<evidence type="ECO:0000313" key="6">
    <source>
        <dbReference type="Proteomes" id="UP000472260"/>
    </source>
</evidence>
<dbReference type="InterPro" id="IPR036427">
    <property type="entry name" value="Bromodomain-like_sf"/>
</dbReference>
<reference evidence="5" key="1">
    <citation type="submission" date="2025-08" db="UniProtKB">
        <authorList>
            <consortium name="Ensembl"/>
        </authorList>
    </citation>
    <scope>IDENTIFICATION</scope>
</reference>
<dbReference type="AlphaFoldDB" id="A0A671QZI5"/>